<protein>
    <submittedName>
        <fullName evidence="1">Uncharacterized protein</fullName>
    </submittedName>
</protein>
<reference evidence="1 2" key="1">
    <citation type="submission" date="2017-08" db="EMBL/GenBank/DDBJ databases">
        <title>The complete genome sequence of moderately halophilic actinomycete Actinopolyspora erythraea YIM 90600, the producer of novel erythromycin, novel actinopolysporins A-C and tubercidin.</title>
        <authorList>
            <person name="Yin M."/>
            <person name="Tang S."/>
        </authorList>
    </citation>
    <scope>NUCLEOTIDE SEQUENCE [LARGE SCALE GENOMIC DNA]</scope>
    <source>
        <strain evidence="1 2">YIM 90600</strain>
    </source>
</reference>
<accession>A0A223RT68</accession>
<name>A0A223RT68_9ACTN</name>
<dbReference type="KEGG" id="aey:CDG81_13125"/>
<proteinExistence type="predicted"/>
<organism evidence="1 2">
    <name type="scientific">Actinopolyspora erythraea</name>
    <dbReference type="NCBI Taxonomy" id="414996"/>
    <lineage>
        <taxon>Bacteria</taxon>
        <taxon>Bacillati</taxon>
        <taxon>Actinomycetota</taxon>
        <taxon>Actinomycetes</taxon>
        <taxon>Actinopolysporales</taxon>
        <taxon>Actinopolysporaceae</taxon>
        <taxon>Actinopolyspora</taxon>
    </lineage>
</organism>
<dbReference type="Proteomes" id="UP000215043">
    <property type="component" value="Chromosome"/>
</dbReference>
<sequence length="87" mass="9396">MAWPRAVAEHGGGVLADDMGLGRIVRAIALWWCRPVRGTPVRHRSALGRARRCRGQRCWVLESALSSRAPSEWANAANSGGSTISNS</sequence>
<evidence type="ECO:0000313" key="1">
    <source>
        <dbReference type="EMBL" id="ASU79072.1"/>
    </source>
</evidence>
<dbReference type="EMBL" id="CP022752">
    <property type="protein sequence ID" value="ASU79072.1"/>
    <property type="molecule type" value="Genomic_DNA"/>
</dbReference>
<gene>
    <name evidence="1" type="ORF">CDG81_13125</name>
</gene>
<dbReference type="AlphaFoldDB" id="A0A223RT68"/>
<evidence type="ECO:0000313" key="2">
    <source>
        <dbReference type="Proteomes" id="UP000215043"/>
    </source>
</evidence>